<dbReference type="Proteomes" id="UP001196413">
    <property type="component" value="Unassembled WGS sequence"/>
</dbReference>
<sequence>MDGRIISDCVDPLKHHSILISAATISDFDEVTDFYLASQVCQSFLIAASTSTFRWWLAFFIKDQNAVFYMLDNRAQTNKVPSKESLAPVSSS</sequence>
<name>A0AAD5NCR2_PARTN</name>
<comment type="caution">
    <text evidence="1">The sequence shown here is derived from an EMBL/GenBank/DDBJ whole genome shotgun (WGS) entry which is preliminary data.</text>
</comment>
<protein>
    <submittedName>
        <fullName evidence="1">Uncharacterized protein</fullName>
    </submittedName>
</protein>
<evidence type="ECO:0000313" key="2">
    <source>
        <dbReference type="Proteomes" id="UP001196413"/>
    </source>
</evidence>
<reference evidence="1" key="1">
    <citation type="submission" date="2021-06" db="EMBL/GenBank/DDBJ databases">
        <title>Parelaphostrongylus tenuis whole genome reference sequence.</title>
        <authorList>
            <person name="Garwood T.J."/>
            <person name="Larsen P.A."/>
            <person name="Fountain-Jones N.M."/>
            <person name="Garbe J.R."/>
            <person name="Macchietto M.G."/>
            <person name="Kania S.A."/>
            <person name="Gerhold R.W."/>
            <person name="Richards J.E."/>
            <person name="Wolf T.M."/>
        </authorList>
    </citation>
    <scope>NUCLEOTIDE SEQUENCE</scope>
    <source>
        <strain evidence="1">MNPRO001-30</strain>
        <tissue evidence="1">Meninges</tissue>
    </source>
</reference>
<dbReference type="AlphaFoldDB" id="A0AAD5NCR2"/>
<proteinExistence type="predicted"/>
<dbReference type="EMBL" id="JAHQIW010004907">
    <property type="protein sequence ID" value="KAJ1364259.1"/>
    <property type="molecule type" value="Genomic_DNA"/>
</dbReference>
<accession>A0AAD5NCR2</accession>
<keyword evidence="2" id="KW-1185">Reference proteome</keyword>
<gene>
    <name evidence="1" type="ORF">KIN20_024310</name>
</gene>
<evidence type="ECO:0000313" key="1">
    <source>
        <dbReference type="EMBL" id="KAJ1364259.1"/>
    </source>
</evidence>
<organism evidence="1 2">
    <name type="scientific">Parelaphostrongylus tenuis</name>
    <name type="common">Meningeal worm</name>
    <dbReference type="NCBI Taxonomy" id="148309"/>
    <lineage>
        <taxon>Eukaryota</taxon>
        <taxon>Metazoa</taxon>
        <taxon>Ecdysozoa</taxon>
        <taxon>Nematoda</taxon>
        <taxon>Chromadorea</taxon>
        <taxon>Rhabditida</taxon>
        <taxon>Rhabditina</taxon>
        <taxon>Rhabditomorpha</taxon>
        <taxon>Strongyloidea</taxon>
        <taxon>Metastrongylidae</taxon>
        <taxon>Parelaphostrongylus</taxon>
    </lineage>
</organism>